<dbReference type="InterPro" id="IPR020843">
    <property type="entry name" value="ER"/>
</dbReference>
<comment type="subunit">
    <text evidence="2">Monomer.</text>
</comment>
<evidence type="ECO:0000259" key="4">
    <source>
        <dbReference type="SMART" id="SM00829"/>
    </source>
</evidence>
<dbReference type="InterPro" id="IPR047122">
    <property type="entry name" value="Trans-enoyl_RdTase-like"/>
</dbReference>
<keyword evidence="3" id="KW-0560">Oxidoreductase</keyword>
<dbReference type="SUPFAM" id="SSF50129">
    <property type="entry name" value="GroES-like"/>
    <property type="match status" value="1"/>
</dbReference>
<evidence type="ECO:0000256" key="3">
    <source>
        <dbReference type="ARBA" id="ARBA00023002"/>
    </source>
</evidence>
<dbReference type="Gene3D" id="3.90.180.10">
    <property type="entry name" value="Medium-chain alcohol dehydrogenases, catalytic domain"/>
    <property type="match status" value="1"/>
</dbReference>
<dbReference type="GeneID" id="54475740"/>
<keyword evidence="6" id="KW-1185">Reference proteome</keyword>
<dbReference type="SUPFAM" id="SSF51735">
    <property type="entry name" value="NAD(P)-binding Rossmann-fold domains"/>
    <property type="match status" value="1"/>
</dbReference>
<dbReference type="GO" id="GO:0016651">
    <property type="term" value="F:oxidoreductase activity, acting on NAD(P)H"/>
    <property type="evidence" value="ECO:0007669"/>
    <property type="project" value="InterPro"/>
</dbReference>
<sequence>MTMREAIVYAGPRVEIIDSPIPKAQPGQIVTKVVVSAANPKDWRRPARLPDEPAINQGDEHAGYVHEVGEGVTEFKVGDRVAALHEITKSGGSYAEYAVSWAHATFHLPPNTSFEEGATVPLTAMTAAVGLYAKLRLPEPWLPAEKEIPLVIYGASSAVGYYAVQLALKSNIHPLICVAGRASERVQKLLDPSKGDTIIDYRGGEAAVVQGLKDALKGRKLEYAYDAVSENGSYQNIAQVIDHHTGAITVVLAGKKYDEIPESIQKPFTFVGFLFSDLKDFGYVYFRYFERGLEEGWLKPQPHELVPGGLHGVQQGLLNLKEAKSSAVKYVFRNEEQ</sequence>
<dbReference type="InterPro" id="IPR013154">
    <property type="entry name" value="ADH-like_N"/>
</dbReference>
<dbReference type="InterPro" id="IPR011032">
    <property type="entry name" value="GroES-like_sf"/>
</dbReference>
<dbReference type="Pfam" id="PF08240">
    <property type="entry name" value="ADH_N"/>
    <property type="match status" value="1"/>
</dbReference>
<dbReference type="Gene3D" id="3.40.50.720">
    <property type="entry name" value="NAD(P)-binding Rossmann-like Domain"/>
    <property type="match status" value="1"/>
</dbReference>
<dbReference type="PANTHER" id="PTHR45348">
    <property type="entry name" value="HYPOTHETICAL OXIDOREDUCTASE (EUROFUNG)"/>
    <property type="match status" value="1"/>
</dbReference>
<dbReference type="CDD" id="cd08249">
    <property type="entry name" value="enoyl_reductase_like"/>
    <property type="match status" value="1"/>
</dbReference>
<evidence type="ECO:0000256" key="2">
    <source>
        <dbReference type="ARBA" id="ARBA00011245"/>
    </source>
</evidence>
<comment type="similarity">
    <text evidence="1">Belongs to the zinc-containing alcohol dehydrogenase family.</text>
</comment>
<dbReference type="RefSeq" id="XP_033586310.1">
    <property type="nucleotide sequence ID" value="XM_033734738.1"/>
</dbReference>
<dbReference type="SMART" id="SM00829">
    <property type="entry name" value="PKS_ER"/>
    <property type="match status" value="1"/>
</dbReference>
<accession>A0A6A6PI86</accession>
<dbReference type="OrthoDB" id="3233595at2759"/>
<name>A0A6A6PI86_9PEZI</name>
<gene>
    <name evidence="5" type="ORF">BDY17DRAFT_304520</name>
</gene>
<dbReference type="AlphaFoldDB" id="A0A6A6PI86"/>
<protein>
    <submittedName>
        <fullName evidence="5">Zinc-binding oxidoreductase-like protein ToxD</fullName>
    </submittedName>
</protein>
<dbReference type="PANTHER" id="PTHR45348:SF5">
    <property type="entry name" value="OXIDOREDUCTASE, PUTATIVE (AFU_ORTHOLOGUE AFUA_8G01420)-RELATED"/>
    <property type="match status" value="1"/>
</dbReference>
<evidence type="ECO:0000313" key="5">
    <source>
        <dbReference type="EMBL" id="KAF2479740.1"/>
    </source>
</evidence>
<dbReference type="Proteomes" id="UP000799767">
    <property type="component" value="Unassembled WGS sequence"/>
</dbReference>
<evidence type="ECO:0000256" key="1">
    <source>
        <dbReference type="ARBA" id="ARBA00008072"/>
    </source>
</evidence>
<dbReference type="InterPro" id="IPR036291">
    <property type="entry name" value="NAD(P)-bd_dom_sf"/>
</dbReference>
<organism evidence="5 6">
    <name type="scientific">Neohortaea acidophila</name>
    <dbReference type="NCBI Taxonomy" id="245834"/>
    <lineage>
        <taxon>Eukaryota</taxon>
        <taxon>Fungi</taxon>
        <taxon>Dikarya</taxon>
        <taxon>Ascomycota</taxon>
        <taxon>Pezizomycotina</taxon>
        <taxon>Dothideomycetes</taxon>
        <taxon>Dothideomycetidae</taxon>
        <taxon>Mycosphaerellales</taxon>
        <taxon>Teratosphaeriaceae</taxon>
        <taxon>Neohortaea</taxon>
    </lineage>
</organism>
<proteinExistence type="inferred from homology"/>
<feature type="domain" description="Enoyl reductase (ER)" evidence="4">
    <location>
        <begin position="11"/>
        <end position="318"/>
    </location>
</feature>
<reference evidence="5" key="1">
    <citation type="journal article" date="2020" name="Stud. Mycol.">
        <title>101 Dothideomycetes genomes: a test case for predicting lifestyles and emergence of pathogens.</title>
        <authorList>
            <person name="Haridas S."/>
            <person name="Albert R."/>
            <person name="Binder M."/>
            <person name="Bloem J."/>
            <person name="Labutti K."/>
            <person name="Salamov A."/>
            <person name="Andreopoulos B."/>
            <person name="Baker S."/>
            <person name="Barry K."/>
            <person name="Bills G."/>
            <person name="Bluhm B."/>
            <person name="Cannon C."/>
            <person name="Castanera R."/>
            <person name="Culley D."/>
            <person name="Daum C."/>
            <person name="Ezra D."/>
            <person name="Gonzalez J."/>
            <person name="Henrissat B."/>
            <person name="Kuo A."/>
            <person name="Liang C."/>
            <person name="Lipzen A."/>
            <person name="Lutzoni F."/>
            <person name="Magnuson J."/>
            <person name="Mondo S."/>
            <person name="Nolan M."/>
            <person name="Ohm R."/>
            <person name="Pangilinan J."/>
            <person name="Park H.-J."/>
            <person name="Ramirez L."/>
            <person name="Alfaro M."/>
            <person name="Sun H."/>
            <person name="Tritt A."/>
            <person name="Yoshinaga Y."/>
            <person name="Zwiers L.-H."/>
            <person name="Turgeon B."/>
            <person name="Goodwin S."/>
            <person name="Spatafora J."/>
            <person name="Crous P."/>
            <person name="Grigoriev I."/>
        </authorList>
    </citation>
    <scope>NUCLEOTIDE SEQUENCE</scope>
    <source>
        <strain evidence="5">CBS 113389</strain>
    </source>
</reference>
<dbReference type="EMBL" id="MU001641">
    <property type="protein sequence ID" value="KAF2479740.1"/>
    <property type="molecule type" value="Genomic_DNA"/>
</dbReference>
<evidence type="ECO:0000313" key="6">
    <source>
        <dbReference type="Proteomes" id="UP000799767"/>
    </source>
</evidence>